<evidence type="ECO:0000259" key="4">
    <source>
        <dbReference type="Pfam" id="PF04586"/>
    </source>
</evidence>
<dbReference type="InterPro" id="IPR054613">
    <property type="entry name" value="Peptidase_S78_dom"/>
</dbReference>
<dbReference type="RefSeq" id="WP_085889739.1">
    <property type="nucleotide sequence ID" value="NZ_FWFN01000009.1"/>
</dbReference>
<dbReference type="GO" id="GO:0008233">
    <property type="term" value="F:peptidase activity"/>
    <property type="evidence" value="ECO:0007669"/>
    <property type="project" value="UniProtKB-KW"/>
</dbReference>
<dbReference type="OrthoDB" id="64791at2"/>
<accession>A0A1X7A4U3</accession>
<keyword evidence="1" id="KW-1188">Viral release from host cell</keyword>
<dbReference type="GO" id="GO:0006508">
    <property type="term" value="P:proteolysis"/>
    <property type="evidence" value="ECO:0007669"/>
    <property type="project" value="UniProtKB-KW"/>
</dbReference>
<evidence type="ECO:0000256" key="3">
    <source>
        <dbReference type="ARBA" id="ARBA00022801"/>
    </source>
</evidence>
<evidence type="ECO:0000313" key="6">
    <source>
        <dbReference type="Proteomes" id="UP000193963"/>
    </source>
</evidence>
<gene>
    <name evidence="5" type="ORF">PSM7751_03712</name>
</gene>
<keyword evidence="3" id="KW-0378">Hydrolase</keyword>
<evidence type="ECO:0000313" key="5">
    <source>
        <dbReference type="EMBL" id="SLN70317.1"/>
    </source>
</evidence>
<dbReference type="EMBL" id="FWFN01000009">
    <property type="protein sequence ID" value="SLN70317.1"/>
    <property type="molecule type" value="Genomic_DNA"/>
</dbReference>
<organism evidence="5 6">
    <name type="scientific">Pseudooceanicola marinus</name>
    <dbReference type="NCBI Taxonomy" id="396013"/>
    <lineage>
        <taxon>Bacteria</taxon>
        <taxon>Pseudomonadati</taxon>
        <taxon>Pseudomonadota</taxon>
        <taxon>Alphaproteobacteria</taxon>
        <taxon>Rhodobacterales</taxon>
        <taxon>Paracoccaceae</taxon>
        <taxon>Pseudooceanicola</taxon>
    </lineage>
</organism>
<reference evidence="5 6" key="1">
    <citation type="submission" date="2017-03" db="EMBL/GenBank/DDBJ databases">
        <authorList>
            <person name="Afonso C.L."/>
            <person name="Miller P.J."/>
            <person name="Scott M.A."/>
            <person name="Spackman E."/>
            <person name="Goraichik I."/>
            <person name="Dimitrov K.M."/>
            <person name="Suarez D.L."/>
            <person name="Swayne D.E."/>
        </authorList>
    </citation>
    <scope>NUCLEOTIDE SEQUENCE [LARGE SCALE GENOMIC DNA]</scope>
    <source>
        <strain evidence="5 6">CECT 7751</strain>
    </source>
</reference>
<keyword evidence="6" id="KW-1185">Reference proteome</keyword>
<sequence length="205" mass="22613">MTKSLRDRIDGQAREIRMSLKGPELRAADGSEGVRVEGYAAVFNQIEDMAGYFEERIAPGAFSAALSRGDDVPFLVNHRGLPLARTTSGTLELREDERGLWIGSDLDPEDPDVCRIVPKMRRGDLSKMSFAFHATRTTWDETRDVALRTIEEVELLDVAIVTTPGYAGTEIALRGLDLAGLSAGREASRREHVAAMRRRGRLSGL</sequence>
<dbReference type="Pfam" id="PF04586">
    <property type="entry name" value="Peptidase_S78"/>
    <property type="match status" value="1"/>
</dbReference>
<dbReference type="InterPro" id="IPR006433">
    <property type="entry name" value="Prohead_protease"/>
</dbReference>
<name>A0A1X7A4U3_9RHOB</name>
<dbReference type="AlphaFoldDB" id="A0A1X7A4U3"/>
<keyword evidence="2 5" id="KW-0645">Protease</keyword>
<feature type="domain" description="Prohead serine protease" evidence="4">
    <location>
        <begin position="25"/>
        <end position="173"/>
    </location>
</feature>
<dbReference type="NCBIfam" id="TIGR01543">
    <property type="entry name" value="proheadase_HK97"/>
    <property type="match status" value="1"/>
</dbReference>
<evidence type="ECO:0000256" key="2">
    <source>
        <dbReference type="ARBA" id="ARBA00022670"/>
    </source>
</evidence>
<dbReference type="Proteomes" id="UP000193963">
    <property type="component" value="Unassembled WGS sequence"/>
</dbReference>
<proteinExistence type="predicted"/>
<evidence type="ECO:0000256" key="1">
    <source>
        <dbReference type="ARBA" id="ARBA00022612"/>
    </source>
</evidence>
<protein>
    <submittedName>
        <fullName evidence="5">Caudovirus prohead protease</fullName>
    </submittedName>
</protein>